<protein>
    <recommendedName>
        <fullName evidence="4">BTB domain-containing protein</fullName>
    </recommendedName>
</protein>
<dbReference type="Gene3D" id="3.30.710.10">
    <property type="entry name" value="Potassium Channel Kv1.1, Chain A"/>
    <property type="match status" value="1"/>
</dbReference>
<dbReference type="SMART" id="SM00225">
    <property type="entry name" value="BTB"/>
    <property type="match status" value="1"/>
</dbReference>
<comment type="caution">
    <text evidence="6">The sequence shown here is derived from an EMBL/GenBank/DDBJ whole genome shotgun (WGS) entry which is preliminary data.</text>
</comment>
<evidence type="ECO:0000256" key="1">
    <source>
        <dbReference type="ARBA" id="ARBA00022441"/>
    </source>
</evidence>
<reference evidence="6" key="3">
    <citation type="submission" date="2024-02" db="EMBL/GenBank/DDBJ databases">
        <authorList>
            <person name="Mcdaniel E.A."/>
            <person name="Celebi F.M."/>
            <person name="Reiter T."/>
            <person name="Weiss E.C."/>
            <person name="Chou S."/>
        </authorList>
    </citation>
    <scope>NUCLEOTIDE SEQUENCE</scope>
    <source>
        <strain evidence="6">F_SG_1</strain>
        <tissue evidence="6">Salivary glands</tissue>
    </source>
</reference>
<dbReference type="PANTHER" id="PTHR24412">
    <property type="entry name" value="KELCH PROTEIN"/>
    <property type="match status" value="1"/>
</dbReference>
<proteinExistence type="predicted"/>
<keyword evidence="2" id="KW-0677">Repeat</keyword>
<gene>
    <name evidence="6" type="ORF">V5799_008837</name>
    <name evidence="5" type="ORF">V5799_025578</name>
</gene>
<dbReference type="PROSITE" id="PS50097">
    <property type="entry name" value="BTB"/>
    <property type="match status" value="1"/>
</dbReference>
<evidence type="ECO:0000313" key="5">
    <source>
        <dbReference type="EMBL" id="KAK8771183.1"/>
    </source>
</evidence>
<evidence type="ECO:0000256" key="2">
    <source>
        <dbReference type="ARBA" id="ARBA00022737"/>
    </source>
</evidence>
<dbReference type="PANTHER" id="PTHR24412:SF401">
    <property type="entry name" value="FI11917P"/>
    <property type="match status" value="1"/>
</dbReference>
<dbReference type="SUPFAM" id="SSF54695">
    <property type="entry name" value="POZ domain"/>
    <property type="match status" value="1"/>
</dbReference>
<sequence length="109" mass="12007">MDLMRRQGVLCDVEIRVGPESFPAHRLVLLAVSPYFRAMFAGGLREAAMPVVQIQGVGPSTMASVMRFAYTGAISIDQRNVCQLLPAATMFQVGRAFQAGRNEPLYMTR</sequence>
<accession>A0AAQ4FDU8</accession>
<reference evidence="6 7" key="1">
    <citation type="journal article" date="2023" name="Arcadia Sci">
        <title>De novo assembly of a long-read Amblyomma americanum tick genome.</title>
        <authorList>
            <person name="Chou S."/>
            <person name="Poskanzer K.E."/>
            <person name="Rollins M."/>
            <person name="Thuy-Boun P.S."/>
        </authorList>
    </citation>
    <scope>NUCLEOTIDE SEQUENCE [LARGE SCALE GENOMIC DNA]</scope>
    <source>
        <strain evidence="6">F_SG_1</strain>
        <tissue evidence="6">Salivary glands</tissue>
    </source>
</reference>
<dbReference type="Proteomes" id="UP001321473">
    <property type="component" value="Unassembled WGS sequence"/>
</dbReference>
<dbReference type="AlphaFoldDB" id="A0AAQ4FDU8"/>
<evidence type="ECO:0000259" key="4">
    <source>
        <dbReference type="PROSITE" id="PS50097"/>
    </source>
</evidence>
<keyword evidence="1" id="KW-0880">Kelch repeat</keyword>
<name>A0AAQ4FDU8_AMBAM</name>
<dbReference type="EMBL" id="JARKHS020020049">
    <property type="protein sequence ID" value="KAK8771183.1"/>
    <property type="molecule type" value="Genomic_DNA"/>
</dbReference>
<evidence type="ECO:0000256" key="3">
    <source>
        <dbReference type="ARBA" id="ARBA00023203"/>
    </source>
</evidence>
<dbReference type="EMBL" id="JARKHS020004259">
    <property type="protein sequence ID" value="KAK8784798.1"/>
    <property type="molecule type" value="Genomic_DNA"/>
</dbReference>
<keyword evidence="7" id="KW-1185">Reference proteome</keyword>
<feature type="domain" description="BTB" evidence="4">
    <location>
        <begin position="11"/>
        <end position="78"/>
    </location>
</feature>
<keyword evidence="3" id="KW-0009">Actin-binding</keyword>
<organism evidence="6 7">
    <name type="scientific">Amblyomma americanum</name>
    <name type="common">Lone star tick</name>
    <dbReference type="NCBI Taxonomy" id="6943"/>
    <lineage>
        <taxon>Eukaryota</taxon>
        <taxon>Metazoa</taxon>
        <taxon>Ecdysozoa</taxon>
        <taxon>Arthropoda</taxon>
        <taxon>Chelicerata</taxon>
        <taxon>Arachnida</taxon>
        <taxon>Acari</taxon>
        <taxon>Parasitiformes</taxon>
        <taxon>Ixodida</taxon>
        <taxon>Ixodoidea</taxon>
        <taxon>Ixodidae</taxon>
        <taxon>Amblyomminae</taxon>
        <taxon>Amblyomma</taxon>
    </lineage>
</organism>
<evidence type="ECO:0000313" key="6">
    <source>
        <dbReference type="EMBL" id="KAK8784798.1"/>
    </source>
</evidence>
<dbReference type="InterPro" id="IPR000210">
    <property type="entry name" value="BTB/POZ_dom"/>
</dbReference>
<reference evidence="6" key="2">
    <citation type="submission" date="2023-03" db="EMBL/GenBank/DDBJ databases">
        <authorList>
            <person name="Thuy-Boun P."/>
        </authorList>
    </citation>
    <scope>NUCLEOTIDE SEQUENCE</scope>
    <source>
        <strain evidence="6">F_SG_1</strain>
        <tissue evidence="6">Salivary glands</tissue>
    </source>
</reference>
<dbReference type="Pfam" id="PF00651">
    <property type="entry name" value="BTB"/>
    <property type="match status" value="1"/>
</dbReference>
<evidence type="ECO:0000313" key="7">
    <source>
        <dbReference type="Proteomes" id="UP001321473"/>
    </source>
</evidence>
<dbReference type="InterPro" id="IPR011333">
    <property type="entry name" value="SKP1/BTB/POZ_sf"/>
</dbReference>